<keyword evidence="4 6" id="KW-0472">Membrane</keyword>
<dbReference type="InterPro" id="IPR051784">
    <property type="entry name" value="Nod_factor_ABC_transporter"/>
</dbReference>
<evidence type="ECO:0000259" key="7">
    <source>
        <dbReference type="PROSITE" id="PS51012"/>
    </source>
</evidence>
<organism evidence="8 9">
    <name type="scientific">Prauserella salsuginis</name>
    <dbReference type="NCBI Taxonomy" id="387889"/>
    <lineage>
        <taxon>Bacteria</taxon>
        <taxon>Bacillati</taxon>
        <taxon>Actinomycetota</taxon>
        <taxon>Actinomycetes</taxon>
        <taxon>Pseudonocardiales</taxon>
        <taxon>Pseudonocardiaceae</taxon>
        <taxon>Prauserella</taxon>
        <taxon>Prauserella salsuginis group</taxon>
    </lineage>
</organism>
<dbReference type="PANTHER" id="PTHR43229:SF2">
    <property type="entry name" value="NODULATION PROTEIN J"/>
    <property type="match status" value="1"/>
</dbReference>
<dbReference type="InterPro" id="IPR047817">
    <property type="entry name" value="ABC2_TM_bact-type"/>
</dbReference>
<comment type="similarity">
    <text evidence="6">Belongs to the ABC-2 integral membrane protein family.</text>
</comment>
<feature type="transmembrane region" description="Helical" evidence="6">
    <location>
        <begin position="77"/>
        <end position="102"/>
    </location>
</feature>
<dbReference type="InterPro" id="IPR013525">
    <property type="entry name" value="ABC2_TM"/>
</dbReference>
<protein>
    <recommendedName>
        <fullName evidence="6">Transport permease protein</fullName>
    </recommendedName>
</protein>
<evidence type="ECO:0000313" key="8">
    <source>
        <dbReference type="EMBL" id="MFD6794299.1"/>
    </source>
</evidence>
<comment type="subcellular location">
    <subcellularLocation>
        <location evidence="6">Cell membrane</location>
        <topology evidence="6">Multi-pass membrane protein</topology>
    </subcellularLocation>
    <subcellularLocation>
        <location evidence="1">Membrane</location>
        <topology evidence="1">Multi-pass membrane protein</topology>
    </subcellularLocation>
</comment>
<dbReference type="Proteomes" id="UP001598673">
    <property type="component" value="Unassembled WGS sequence"/>
</dbReference>
<keyword evidence="3 6" id="KW-1133">Transmembrane helix</keyword>
<dbReference type="PROSITE" id="PS51012">
    <property type="entry name" value="ABC_TM2"/>
    <property type="match status" value="1"/>
</dbReference>
<dbReference type="PANTHER" id="PTHR43229">
    <property type="entry name" value="NODULATION PROTEIN J"/>
    <property type="match status" value="1"/>
</dbReference>
<evidence type="ECO:0000313" key="9">
    <source>
        <dbReference type="Proteomes" id="UP001598673"/>
    </source>
</evidence>
<dbReference type="Pfam" id="PF01061">
    <property type="entry name" value="ABC2_membrane"/>
    <property type="match status" value="1"/>
</dbReference>
<evidence type="ECO:0000256" key="2">
    <source>
        <dbReference type="ARBA" id="ARBA00022692"/>
    </source>
</evidence>
<comment type="caution">
    <text evidence="8">The sequence shown here is derived from an EMBL/GenBank/DDBJ whole genome shotgun (WGS) entry which is preliminary data.</text>
</comment>
<keyword evidence="6" id="KW-0813">Transport</keyword>
<evidence type="ECO:0000256" key="6">
    <source>
        <dbReference type="RuleBase" id="RU361157"/>
    </source>
</evidence>
<accession>A0ABW6G518</accession>
<dbReference type="RefSeq" id="WP_258936116.1">
    <property type="nucleotide sequence ID" value="NZ_JANBBF010000008.1"/>
</dbReference>
<dbReference type="EMBL" id="JBHXCV010000007">
    <property type="protein sequence ID" value="MFD6794299.1"/>
    <property type="molecule type" value="Genomic_DNA"/>
</dbReference>
<dbReference type="InterPro" id="IPR000412">
    <property type="entry name" value="ABC_2_transport"/>
</dbReference>
<evidence type="ECO:0000256" key="1">
    <source>
        <dbReference type="ARBA" id="ARBA00004141"/>
    </source>
</evidence>
<evidence type="ECO:0000256" key="5">
    <source>
        <dbReference type="ARBA" id="ARBA00023251"/>
    </source>
</evidence>
<dbReference type="PIRSF" id="PIRSF006648">
    <property type="entry name" value="DrrB"/>
    <property type="match status" value="1"/>
</dbReference>
<feature type="domain" description="ABC transmembrane type-2" evidence="7">
    <location>
        <begin position="38"/>
        <end position="272"/>
    </location>
</feature>
<feature type="transmembrane region" description="Helical" evidence="6">
    <location>
        <begin position="191"/>
        <end position="209"/>
    </location>
</feature>
<feature type="transmembrane region" description="Helical" evidence="6">
    <location>
        <begin position="123"/>
        <end position="151"/>
    </location>
</feature>
<proteinExistence type="inferred from homology"/>
<reference evidence="8 9" key="1">
    <citation type="submission" date="2024-09" db="EMBL/GenBank/DDBJ databases">
        <title>The Natural Products Discovery Center: Release of the First 8490 Sequenced Strains for Exploring Actinobacteria Biosynthetic Diversity.</title>
        <authorList>
            <person name="Kalkreuter E."/>
            <person name="Kautsar S.A."/>
            <person name="Yang D."/>
            <person name="Bader C.D."/>
            <person name="Teijaro C.N."/>
            <person name="Fluegel L."/>
            <person name="Davis C.M."/>
            <person name="Simpson J.R."/>
            <person name="Lauterbach L."/>
            <person name="Steele A.D."/>
            <person name="Gui C."/>
            <person name="Meng S."/>
            <person name="Li G."/>
            <person name="Viehrig K."/>
            <person name="Ye F."/>
            <person name="Su P."/>
            <person name="Kiefer A.F."/>
            <person name="Nichols A."/>
            <person name="Cepeda A.J."/>
            <person name="Yan W."/>
            <person name="Fan B."/>
            <person name="Jiang Y."/>
            <person name="Adhikari A."/>
            <person name="Zheng C.-J."/>
            <person name="Schuster L."/>
            <person name="Cowan T.M."/>
            <person name="Smanski M.J."/>
            <person name="Chevrette M.G."/>
            <person name="De Carvalho L.P.S."/>
            <person name="Shen B."/>
        </authorList>
    </citation>
    <scope>NUCLEOTIDE SEQUENCE [LARGE SCALE GENOMIC DNA]</scope>
    <source>
        <strain evidence="8 9">NPDC060353</strain>
    </source>
</reference>
<sequence>MTSPVIGQSDVHFGRFYPLRDSATMLRRNLRHMLRYPSMTLTLVGMPVVFLLLFVYVFGEALGSGIAGAASAGRAEYVAYVVPAIIVMTVTSTVQGTAISVATDMTEGIVARFRTMHIARVSVLTGHVLGSVIQAAVALVIVIGVALLVGFRPSAGPAAWLAAVGLLVGVTFALVWLAVAAGQACSSVETASNVLMPLVLLPFLGSGFVPTESMPAGLRWFAEYQPFTPIIETLRGLLTGGPIGNQAWFALGWCVLCALGGYLWSRRLFNREYGR</sequence>
<keyword evidence="5" id="KW-0046">Antibiotic resistance</keyword>
<keyword evidence="9" id="KW-1185">Reference proteome</keyword>
<gene>
    <name evidence="8" type="ORF">ACFWGY_13235</name>
</gene>
<feature type="transmembrane region" description="Helical" evidence="6">
    <location>
        <begin position="247"/>
        <end position="265"/>
    </location>
</feature>
<evidence type="ECO:0000256" key="4">
    <source>
        <dbReference type="ARBA" id="ARBA00023136"/>
    </source>
</evidence>
<keyword evidence="2 6" id="KW-0812">Transmembrane</keyword>
<name>A0ABW6G518_9PSEU</name>
<keyword evidence="6" id="KW-1003">Cell membrane</keyword>
<feature type="transmembrane region" description="Helical" evidence="6">
    <location>
        <begin position="157"/>
        <end position="179"/>
    </location>
</feature>
<evidence type="ECO:0000256" key="3">
    <source>
        <dbReference type="ARBA" id="ARBA00022989"/>
    </source>
</evidence>
<feature type="transmembrane region" description="Helical" evidence="6">
    <location>
        <begin position="36"/>
        <end position="57"/>
    </location>
</feature>